<reference evidence="2 3" key="1">
    <citation type="submission" date="2018-11" db="EMBL/GenBank/DDBJ databases">
        <title>Taxonoimc description of Halomarina strain SPP-AMP-1.</title>
        <authorList>
            <person name="Pal Y."/>
            <person name="Srinivasana K."/>
            <person name="Verma A."/>
            <person name="Kumar P."/>
        </authorList>
    </citation>
    <scope>NUCLEOTIDE SEQUENCE [LARGE SCALE GENOMIC DNA]</scope>
    <source>
        <strain evidence="2 3">SPP-AMP-1</strain>
    </source>
</reference>
<protein>
    <submittedName>
        <fullName evidence="2">Uncharacterized protein</fullName>
    </submittedName>
</protein>
<evidence type="ECO:0000313" key="3">
    <source>
        <dbReference type="Proteomes" id="UP000282322"/>
    </source>
</evidence>
<keyword evidence="3" id="KW-1185">Reference proteome</keyword>
<gene>
    <name evidence="2" type="ORF">EIK79_14990</name>
</gene>
<dbReference type="EMBL" id="RRCH01000033">
    <property type="protein sequence ID" value="RRJ28709.1"/>
    <property type="molecule type" value="Genomic_DNA"/>
</dbReference>
<accession>A0A3P3R708</accession>
<feature type="region of interest" description="Disordered" evidence="1">
    <location>
        <begin position="180"/>
        <end position="215"/>
    </location>
</feature>
<name>A0A3P3R708_9EURY</name>
<proteinExistence type="predicted"/>
<sequence>MRQEGLDPETERPTHEWLSAHGFRGLIDALREYHGRTFGEFWANDLNLNERDDGYDWGTTHDPTIELLEAYLESCSERGDLSESSTDTLRYRLAHYVRAYRIINETGDLLTPVARDSDVPAYEATDAAWAAFDALDDDLAPRTMRRIHEAVDSWYAHLVRRKRTAVNPVAGLGDEYRWRRRTDTTGDARANPALNAPTSKHSLTPPRHRPTASSSWHCCGACAQVR</sequence>
<dbReference type="OrthoDB" id="303624at2157"/>
<organism evidence="2 3">
    <name type="scientific">Halocatena pleomorpha</name>
    <dbReference type="NCBI Taxonomy" id="1785090"/>
    <lineage>
        <taxon>Archaea</taxon>
        <taxon>Methanobacteriati</taxon>
        <taxon>Methanobacteriota</taxon>
        <taxon>Stenosarchaea group</taxon>
        <taxon>Halobacteria</taxon>
        <taxon>Halobacteriales</taxon>
        <taxon>Natronomonadaceae</taxon>
        <taxon>Halocatena</taxon>
    </lineage>
</organism>
<comment type="caution">
    <text evidence="2">The sequence shown here is derived from an EMBL/GenBank/DDBJ whole genome shotgun (WGS) entry which is preliminary data.</text>
</comment>
<dbReference type="RefSeq" id="WP_124956116.1">
    <property type="nucleotide sequence ID" value="NZ_RRCH01000033.1"/>
</dbReference>
<evidence type="ECO:0000313" key="2">
    <source>
        <dbReference type="EMBL" id="RRJ28709.1"/>
    </source>
</evidence>
<evidence type="ECO:0000256" key="1">
    <source>
        <dbReference type="SAM" id="MobiDB-lite"/>
    </source>
</evidence>
<dbReference type="AlphaFoldDB" id="A0A3P3R708"/>
<dbReference type="Proteomes" id="UP000282322">
    <property type="component" value="Unassembled WGS sequence"/>
</dbReference>